<comment type="caution">
    <text evidence="1">The sequence shown here is derived from an EMBL/GenBank/DDBJ whole genome shotgun (WGS) entry which is preliminary data.</text>
</comment>
<evidence type="ECO:0000313" key="2">
    <source>
        <dbReference type="Proteomes" id="UP000541058"/>
    </source>
</evidence>
<sequence>MAKNIAREKGYSFLQVKTVQMGKYEDYDNTNRFYISLGFKEFEVFPTLWDEANPCQIYVMSVE</sequence>
<evidence type="ECO:0000313" key="1">
    <source>
        <dbReference type="EMBL" id="NLJ17322.1"/>
    </source>
</evidence>
<organism evidence="1 2">
    <name type="scientific">Globicatella sulfidifaciens</name>
    <dbReference type="NCBI Taxonomy" id="136093"/>
    <lineage>
        <taxon>Bacteria</taxon>
        <taxon>Bacillati</taxon>
        <taxon>Bacillota</taxon>
        <taxon>Bacilli</taxon>
        <taxon>Lactobacillales</taxon>
        <taxon>Aerococcaceae</taxon>
        <taxon>Globicatella</taxon>
    </lineage>
</organism>
<reference evidence="1 2" key="1">
    <citation type="journal article" date="2020" name="Biotechnol. Biofuels">
        <title>New insights from the biogas microbiome by comprehensive genome-resolved metagenomics of nearly 1600 species originating from multiple anaerobic digesters.</title>
        <authorList>
            <person name="Campanaro S."/>
            <person name="Treu L."/>
            <person name="Rodriguez-R L.M."/>
            <person name="Kovalovszki A."/>
            <person name="Ziels R.M."/>
            <person name="Maus I."/>
            <person name="Zhu X."/>
            <person name="Kougias P.G."/>
            <person name="Basile A."/>
            <person name="Luo G."/>
            <person name="Schluter A."/>
            <person name="Konstantinidis K.T."/>
            <person name="Angelidaki I."/>
        </authorList>
    </citation>
    <scope>NUCLEOTIDE SEQUENCE [LARGE SCALE GENOMIC DNA]</scope>
    <source>
        <strain evidence="1">AS23ysBPME_34</strain>
    </source>
</reference>
<protein>
    <recommendedName>
        <fullName evidence="3">GNAT family N-acetyltransferase</fullName>
    </recommendedName>
</protein>
<proteinExistence type="predicted"/>
<dbReference type="RefSeq" id="WP_276645646.1">
    <property type="nucleotide sequence ID" value="NZ_JAAYSM010000014.1"/>
</dbReference>
<dbReference type="Proteomes" id="UP000541058">
    <property type="component" value="Unassembled WGS sequence"/>
</dbReference>
<gene>
    <name evidence="1" type="ORF">GX355_00515</name>
</gene>
<name>A0A7X8GZ91_9LACT</name>
<accession>A0A7X8GZ91</accession>
<dbReference type="AlphaFoldDB" id="A0A7X8GZ91"/>
<dbReference type="EMBL" id="JAAYSM010000014">
    <property type="protein sequence ID" value="NLJ17322.1"/>
    <property type="molecule type" value="Genomic_DNA"/>
</dbReference>
<evidence type="ECO:0008006" key="3">
    <source>
        <dbReference type="Google" id="ProtNLM"/>
    </source>
</evidence>